<keyword evidence="5" id="KW-0560">Oxidoreductase</keyword>
<dbReference type="Gene3D" id="1.10.630.10">
    <property type="entry name" value="Cytochrome P450"/>
    <property type="match status" value="1"/>
</dbReference>
<dbReference type="Proteomes" id="UP000800038">
    <property type="component" value="Unassembled WGS sequence"/>
</dbReference>
<keyword evidence="3 7" id="KW-0479">Metal-binding</keyword>
<dbReference type="InterPro" id="IPR036396">
    <property type="entry name" value="Cyt_P450_sf"/>
</dbReference>
<accession>A0A6A5SNY4</accession>
<dbReference type="InterPro" id="IPR010255">
    <property type="entry name" value="Haem_peroxidase_sf"/>
</dbReference>
<dbReference type="GO" id="GO:0020037">
    <property type="term" value="F:heme binding"/>
    <property type="evidence" value="ECO:0007669"/>
    <property type="project" value="InterPro"/>
</dbReference>
<dbReference type="Pfam" id="PF00067">
    <property type="entry name" value="p450"/>
    <property type="match status" value="1"/>
</dbReference>
<feature type="region of interest" description="Disordered" evidence="8">
    <location>
        <begin position="1"/>
        <end position="35"/>
    </location>
</feature>
<proteinExistence type="predicted"/>
<evidence type="ECO:0000256" key="5">
    <source>
        <dbReference type="ARBA" id="ARBA00023002"/>
    </source>
</evidence>
<dbReference type="OrthoDB" id="823504at2759"/>
<dbReference type="GO" id="GO:0051213">
    <property type="term" value="F:dioxygenase activity"/>
    <property type="evidence" value="ECO:0007669"/>
    <property type="project" value="UniProtKB-KW"/>
</dbReference>
<evidence type="ECO:0000256" key="8">
    <source>
        <dbReference type="SAM" id="MobiDB-lite"/>
    </source>
</evidence>
<keyword evidence="9" id="KW-0575">Peroxidase</keyword>
<dbReference type="Pfam" id="PF03098">
    <property type="entry name" value="An_peroxidase"/>
    <property type="match status" value="2"/>
</dbReference>
<dbReference type="InterPro" id="IPR050783">
    <property type="entry name" value="Oxylipin_biosynth_metab"/>
</dbReference>
<dbReference type="GO" id="GO:0005506">
    <property type="term" value="F:iron ion binding"/>
    <property type="evidence" value="ECO:0007669"/>
    <property type="project" value="InterPro"/>
</dbReference>
<evidence type="ECO:0000256" key="4">
    <source>
        <dbReference type="ARBA" id="ARBA00022964"/>
    </source>
</evidence>
<keyword evidence="10" id="KW-1185">Reference proteome</keyword>
<evidence type="ECO:0000313" key="9">
    <source>
        <dbReference type="EMBL" id="KAF1941420.1"/>
    </source>
</evidence>
<feature type="binding site" description="axial binding residue" evidence="7">
    <location>
        <position position="366"/>
    </location>
    <ligand>
        <name>heme b</name>
        <dbReference type="ChEBI" id="CHEBI:60344"/>
    </ligand>
    <ligandPart>
        <name>Fe</name>
        <dbReference type="ChEBI" id="CHEBI:18248"/>
    </ligandPart>
</feature>
<evidence type="ECO:0000256" key="2">
    <source>
        <dbReference type="ARBA" id="ARBA00022617"/>
    </source>
</evidence>
<dbReference type="CDD" id="cd20612">
    <property type="entry name" value="CYP_LDS-like_C"/>
    <property type="match status" value="1"/>
</dbReference>
<dbReference type="SUPFAM" id="SSF48264">
    <property type="entry name" value="Cytochrome P450"/>
    <property type="match status" value="1"/>
</dbReference>
<keyword evidence="6 7" id="KW-0408">Iron</keyword>
<dbReference type="GO" id="GO:0006631">
    <property type="term" value="P:fatty acid metabolic process"/>
    <property type="evidence" value="ECO:0007669"/>
    <property type="project" value="UniProtKB-ARBA"/>
</dbReference>
<dbReference type="GO" id="GO:0004601">
    <property type="term" value="F:peroxidase activity"/>
    <property type="evidence" value="ECO:0007669"/>
    <property type="project" value="UniProtKB-KW"/>
</dbReference>
<dbReference type="PANTHER" id="PTHR11903">
    <property type="entry name" value="PROSTAGLANDIN G/H SYNTHASE"/>
    <property type="match status" value="1"/>
</dbReference>
<sequence>MPGPLSKLIGKIRSKPTTASDGRSAEDSSGLKNTEKTDVFSDIRGIGVKNAKFAIEAITTLASGEPLDDKDLLLEKGVQMLQSLPLNSGLSAKVSDGFISMLWNDLPHPTPTHAGPSARYRKHDGSGNNPHNPNIGKAGSPYARNVPPMKPKGPNLPDVEDVYEALLKRNGPFRPHPSGLNRLFFSFATIVIHECFQTSRTDPWINETSSYVDLSTLYGNTENEQKRVRTYNNGTIFPDSIASERIMMMPPGVVAVLLMFSRNHNHVAESLLSVNEDGKYKHWDTLDEVGRKWQDEDIFQITRNINVGFFASVVLKDYVAAILNTPRANSEWSLDLGKEIKQGGSRVERGTGSQVSVEFAVLYHWHAALSAADDKWMEDIVRSVFPDLQSIDDVTIEMFYQVMKKYGHDMMNKLPKEWTFGGLERGPDGRFRDDQLAELIKTCIEEPAHAFGAHGTPASLKVVDLMGQLQARDMFNVCTLNEFRRYLNLKPYETFEDWCSDKETARAAELLYGHMENMELYPGLMAECTKPAIPGSGVCPGQTTGRGILDDAVALVRGDRFLSYDFNSNTLTQWGAALLSETTPGAYGGVLPRLLIQGLPGGFTGTSSYALLPFYTPEAARGILKGNGALEKYDLKRPANDHDIVSVQTQAGCKKVFEDRESFVVMYQAAIRKCTDGHDFMIGWDEQKKHDERSNILHKVFFEEGFEQNITDFFTTNVRNLIKKNSLKGAKGRMSIDIVRDVTNITPILWLAERFALPLKTQEQPRGLLSIHEAFLAYLVLFMYQSFNIMPQNEWKLRAGAMEAAEPLRKIFETHLKTQNGMLEGVIDWMAKGSAFEVGPQADRLYHALADTKLPIGDMVGDCIGMGAPVAGNLTQQASLLIDLYLQPAYARYKERIVELAHMDAAASDRELQGFVYEGMRHVGVVPGLPRVATRDITVDDGVRGPVYIKKGQTMLVATSKAAMDPLAYPNPEVLDPLRPFKDYTLLGHGLHFCFGARLVGSSLAATLREVFKLPNVRRAPGKQGRFTITEHKLAGITMRHYLDASSKESPIPTSLRLHYDSEHVIVNGVNGSANGYADGTPNVYANGYANAGGNNESGNAYTIAP</sequence>
<feature type="region of interest" description="Disordered" evidence="8">
    <location>
        <begin position="110"/>
        <end position="141"/>
    </location>
</feature>
<evidence type="ECO:0000313" key="10">
    <source>
        <dbReference type="Proteomes" id="UP000800038"/>
    </source>
</evidence>
<evidence type="ECO:0000256" key="7">
    <source>
        <dbReference type="PIRSR" id="PIRSR619791-2"/>
    </source>
</evidence>
<dbReference type="Gene3D" id="1.10.640.10">
    <property type="entry name" value="Haem peroxidase domain superfamily, animal type"/>
    <property type="match status" value="1"/>
</dbReference>
<dbReference type="GO" id="GO:0006979">
    <property type="term" value="P:response to oxidative stress"/>
    <property type="evidence" value="ECO:0007669"/>
    <property type="project" value="InterPro"/>
</dbReference>
<dbReference type="InterPro" id="IPR019791">
    <property type="entry name" value="Haem_peroxidase_animal"/>
</dbReference>
<comment type="subunit">
    <text evidence="1">Homotetramer.</text>
</comment>
<dbReference type="InterPro" id="IPR001128">
    <property type="entry name" value="Cyt_P450"/>
</dbReference>
<keyword evidence="4" id="KW-0223">Dioxygenase</keyword>
<reference evidence="9" key="1">
    <citation type="journal article" date="2020" name="Stud. Mycol.">
        <title>101 Dothideomycetes genomes: a test case for predicting lifestyles and emergence of pathogens.</title>
        <authorList>
            <person name="Haridas S."/>
            <person name="Albert R."/>
            <person name="Binder M."/>
            <person name="Bloem J."/>
            <person name="Labutti K."/>
            <person name="Salamov A."/>
            <person name="Andreopoulos B."/>
            <person name="Baker S."/>
            <person name="Barry K."/>
            <person name="Bills G."/>
            <person name="Bluhm B."/>
            <person name="Cannon C."/>
            <person name="Castanera R."/>
            <person name="Culley D."/>
            <person name="Daum C."/>
            <person name="Ezra D."/>
            <person name="Gonzalez J."/>
            <person name="Henrissat B."/>
            <person name="Kuo A."/>
            <person name="Liang C."/>
            <person name="Lipzen A."/>
            <person name="Lutzoni F."/>
            <person name="Magnuson J."/>
            <person name="Mondo S."/>
            <person name="Nolan M."/>
            <person name="Ohm R."/>
            <person name="Pangilinan J."/>
            <person name="Park H.-J."/>
            <person name="Ramirez L."/>
            <person name="Alfaro M."/>
            <person name="Sun H."/>
            <person name="Tritt A."/>
            <person name="Yoshinaga Y."/>
            <person name="Zwiers L.-H."/>
            <person name="Turgeon B."/>
            <person name="Goodwin S."/>
            <person name="Spatafora J."/>
            <person name="Crous P."/>
            <person name="Grigoriev I."/>
        </authorList>
    </citation>
    <scope>NUCLEOTIDE SEQUENCE</scope>
    <source>
        <strain evidence="9">CBS 161.51</strain>
    </source>
</reference>
<dbReference type="InterPro" id="IPR037120">
    <property type="entry name" value="Haem_peroxidase_sf_animal"/>
</dbReference>
<dbReference type="GO" id="GO:0004497">
    <property type="term" value="F:monooxygenase activity"/>
    <property type="evidence" value="ECO:0007669"/>
    <property type="project" value="InterPro"/>
</dbReference>
<dbReference type="InterPro" id="IPR034812">
    <property type="entry name" value="Ppo-like_N"/>
</dbReference>
<dbReference type="PANTHER" id="PTHR11903:SF37">
    <property type="entry name" value="PSI-PRODUCING OXYGENASE A"/>
    <property type="match status" value="1"/>
</dbReference>
<dbReference type="PROSITE" id="PS50292">
    <property type="entry name" value="PEROXIDASE_3"/>
    <property type="match status" value="1"/>
</dbReference>
<evidence type="ECO:0000256" key="1">
    <source>
        <dbReference type="ARBA" id="ARBA00011881"/>
    </source>
</evidence>
<organism evidence="9 10">
    <name type="scientific">Clathrospora elynae</name>
    <dbReference type="NCBI Taxonomy" id="706981"/>
    <lineage>
        <taxon>Eukaryota</taxon>
        <taxon>Fungi</taxon>
        <taxon>Dikarya</taxon>
        <taxon>Ascomycota</taxon>
        <taxon>Pezizomycotina</taxon>
        <taxon>Dothideomycetes</taxon>
        <taxon>Pleosporomycetidae</taxon>
        <taxon>Pleosporales</taxon>
        <taxon>Diademaceae</taxon>
        <taxon>Clathrospora</taxon>
    </lineage>
</organism>
<dbReference type="AlphaFoldDB" id="A0A6A5SNY4"/>
<keyword evidence="2 7" id="KW-0349">Heme</keyword>
<dbReference type="SUPFAM" id="SSF48113">
    <property type="entry name" value="Heme-dependent peroxidases"/>
    <property type="match status" value="1"/>
</dbReference>
<evidence type="ECO:0000256" key="3">
    <source>
        <dbReference type="ARBA" id="ARBA00022723"/>
    </source>
</evidence>
<evidence type="ECO:0000256" key="6">
    <source>
        <dbReference type="ARBA" id="ARBA00023004"/>
    </source>
</evidence>
<protein>
    <submittedName>
        <fullName evidence="9">Heme peroxidase</fullName>
    </submittedName>
</protein>
<dbReference type="CDD" id="cd09817">
    <property type="entry name" value="linoleate_diol_synthase_like"/>
    <property type="match status" value="1"/>
</dbReference>
<dbReference type="GO" id="GO:0016705">
    <property type="term" value="F:oxidoreductase activity, acting on paired donors, with incorporation or reduction of molecular oxygen"/>
    <property type="evidence" value="ECO:0007669"/>
    <property type="project" value="InterPro"/>
</dbReference>
<dbReference type="EMBL" id="ML976048">
    <property type="protein sequence ID" value="KAF1941420.1"/>
    <property type="molecule type" value="Genomic_DNA"/>
</dbReference>
<name>A0A6A5SNY4_9PLEO</name>
<gene>
    <name evidence="9" type="ORF">EJ02DRAFT_434846</name>
</gene>